<protein>
    <submittedName>
        <fullName evidence="1">Uncharacterized protein</fullName>
    </submittedName>
</protein>
<organism evidence="1 2">
    <name type="scientific">Prevotella nigrescens</name>
    <dbReference type="NCBI Taxonomy" id="28133"/>
    <lineage>
        <taxon>Bacteria</taxon>
        <taxon>Pseudomonadati</taxon>
        <taxon>Bacteroidota</taxon>
        <taxon>Bacteroidia</taxon>
        <taxon>Bacteroidales</taxon>
        <taxon>Prevotellaceae</taxon>
        <taxon>Prevotella</taxon>
    </lineage>
</organism>
<proteinExistence type="predicted"/>
<dbReference type="RefSeq" id="WP_144006424.1">
    <property type="nucleotide sequence ID" value="NZ_CAJZDG010000030.1"/>
</dbReference>
<name>A0A9D5WV83_9BACT</name>
<dbReference type="Proteomes" id="UP000787419">
    <property type="component" value="Unassembled WGS sequence"/>
</dbReference>
<sequence>MKTKHIVPRRTYLTTNGTRSLLRLAKLALMAIPTGLKMYSRRLQLSLKSLKELVALYNATRIWKNI</sequence>
<accession>A0A9D5WV83</accession>
<gene>
    <name evidence="1" type="ORF">HXN55_05860</name>
</gene>
<dbReference type="EMBL" id="JABZTM010000053">
    <property type="protein sequence ID" value="MBF1446894.1"/>
    <property type="molecule type" value="Genomic_DNA"/>
</dbReference>
<dbReference type="AlphaFoldDB" id="A0A9D5WV83"/>
<comment type="caution">
    <text evidence="1">The sequence shown here is derived from an EMBL/GenBank/DDBJ whole genome shotgun (WGS) entry which is preliminary data.</text>
</comment>
<evidence type="ECO:0000313" key="2">
    <source>
        <dbReference type="Proteomes" id="UP000787419"/>
    </source>
</evidence>
<reference evidence="1" key="1">
    <citation type="submission" date="2020-04" db="EMBL/GenBank/DDBJ databases">
        <title>Deep metagenomics examines the oral microbiome during advanced dental caries in children, revealing novel taxa and co-occurrences with host molecules.</title>
        <authorList>
            <person name="Baker J.L."/>
            <person name="Morton J.T."/>
            <person name="Dinis M."/>
            <person name="Alvarez R."/>
            <person name="Tran N.C."/>
            <person name="Knight R."/>
            <person name="Edlund A."/>
        </authorList>
    </citation>
    <scope>NUCLEOTIDE SEQUENCE</scope>
    <source>
        <strain evidence="1">JCVI_32_bin.50</strain>
    </source>
</reference>
<evidence type="ECO:0000313" key="1">
    <source>
        <dbReference type="EMBL" id="MBF1446894.1"/>
    </source>
</evidence>